<evidence type="ECO:0000259" key="1">
    <source>
        <dbReference type="Pfam" id="PF01408"/>
    </source>
</evidence>
<dbReference type="PANTHER" id="PTHR43377:SF1">
    <property type="entry name" value="BILIVERDIN REDUCTASE A"/>
    <property type="match status" value="1"/>
</dbReference>
<comment type="caution">
    <text evidence="2">The sequence shown here is derived from an EMBL/GenBank/DDBJ whole genome shotgun (WGS) entry which is preliminary data.</text>
</comment>
<evidence type="ECO:0000313" key="2">
    <source>
        <dbReference type="EMBL" id="MDT0481875.1"/>
    </source>
</evidence>
<evidence type="ECO:0000313" key="3">
    <source>
        <dbReference type="Proteomes" id="UP001183824"/>
    </source>
</evidence>
<dbReference type="Gene3D" id="3.40.50.720">
    <property type="entry name" value="NAD(P)-binding Rossmann-like Domain"/>
    <property type="match status" value="1"/>
</dbReference>
<sequence>MRSTNRPLGVGLLAAGPVTQAVHLPTLATLAERLHVTHVMGVDPDVVATVAARVGARHSSTVEELLADKSVDVVAVCSPNSLHAEHVVAALSAGKRGVLCEKPLATSRAEVEQIARAASASGVPLVVGAMHAYDPAWTAAKESWGDLPDRTHLVRSRVYLPPNEEFVDLATDLATGSPPPVNPPTSSEQQPSAVDLLRGCVLGLATHVIPPLRHFMPGRARVVSAELLEPFGYRLVLTGEGDQYGRTAELFALLPGAWEQDWTFEAWAPDTRLRVDYPPPYVLAGSATVTLTDTKGSVCGWQFPSNGYQAEWLHLADVVEGRTELMIDVPAVLDDMLYALDLADDATALLKAAS</sequence>
<organism evidence="2 3">
    <name type="scientific">Streptomyces doebereineriae</name>
    <dbReference type="NCBI Taxonomy" id="3075528"/>
    <lineage>
        <taxon>Bacteria</taxon>
        <taxon>Bacillati</taxon>
        <taxon>Actinomycetota</taxon>
        <taxon>Actinomycetes</taxon>
        <taxon>Kitasatosporales</taxon>
        <taxon>Streptomycetaceae</taxon>
        <taxon>Streptomyces</taxon>
    </lineage>
</organism>
<accession>A0ABU2V8I8</accession>
<dbReference type="PANTHER" id="PTHR43377">
    <property type="entry name" value="BILIVERDIN REDUCTASE A"/>
    <property type="match status" value="1"/>
</dbReference>
<dbReference type="Pfam" id="PF01408">
    <property type="entry name" value="GFO_IDH_MocA"/>
    <property type="match status" value="1"/>
</dbReference>
<dbReference type="RefSeq" id="WP_311714915.1">
    <property type="nucleotide sequence ID" value="NZ_JAVREZ010000005.1"/>
</dbReference>
<dbReference type="EMBL" id="JAVREZ010000005">
    <property type="protein sequence ID" value="MDT0481875.1"/>
    <property type="molecule type" value="Genomic_DNA"/>
</dbReference>
<reference evidence="3" key="1">
    <citation type="submission" date="2023-07" db="EMBL/GenBank/DDBJ databases">
        <title>30 novel species of actinomycetes from the DSMZ collection.</title>
        <authorList>
            <person name="Nouioui I."/>
        </authorList>
    </citation>
    <scope>NUCLEOTIDE SEQUENCE [LARGE SCALE GENOMIC DNA]</scope>
    <source>
        <strain evidence="3">DSM 41640</strain>
    </source>
</reference>
<dbReference type="InterPro" id="IPR000683">
    <property type="entry name" value="Gfo/Idh/MocA-like_OxRdtase_N"/>
</dbReference>
<name>A0ABU2V8I8_9ACTN</name>
<keyword evidence="3" id="KW-1185">Reference proteome</keyword>
<dbReference type="InterPro" id="IPR036291">
    <property type="entry name" value="NAD(P)-bd_dom_sf"/>
</dbReference>
<dbReference type="SUPFAM" id="SSF51735">
    <property type="entry name" value="NAD(P)-binding Rossmann-fold domains"/>
    <property type="match status" value="1"/>
</dbReference>
<dbReference type="InterPro" id="IPR051450">
    <property type="entry name" value="Gfo/Idh/MocA_Oxidoreductases"/>
</dbReference>
<proteinExistence type="predicted"/>
<gene>
    <name evidence="2" type="ORF">RNB18_17015</name>
</gene>
<dbReference type="Proteomes" id="UP001183824">
    <property type="component" value="Unassembled WGS sequence"/>
</dbReference>
<feature type="domain" description="Gfo/Idh/MocA-like oxidoreductase N-terminal" evidence="1">
    <location>
        <begin position="16"/>
        <end position="128"/>
    </location>
</feature>
<protein>
    <submittedName>
        <fullName evidence="2">Gfo/Idh/MocA family oxidoreductase</fullName>
    </submittedName>
</protein>